<evidence type="ECO:0000256" key="1">
    <source>
        <dbReference type="ARBA" id="ARBA00008668"/>
    </source>
</evidence>
<reference evidence="5" key="1">
    <citation type="journal article" date="2019" name="Curr. Biol.">
        <title>Genome Sequence of Striga asiatica Provides Insight into the Evolution of Plant Parasitism.</title>
        <authorList>
            <person name="Yoshida S."/>
            <person name="Kim S."/>
            <person name="Wafula E.K."/>
            <person name="Tanskanen J."/>
            <person name="Kim Y.M."/>
            <person name="Honaas L."/>
            <person name="Yang Z."/>
            <person name="Spallek T."/>
            <person name="Conn C.E."/>
            <person name="Ichihashi Y."/>
            <person name="Cheong K."/>
            <person name="Cui S."/>
            <person name="Der J.P."/>
            <person name="Gundlach H."/>
            <person name="Jiao Y."/>
            <person name="Hori C."/>
            <person name="Ishida J.K."/>
            <person name="Kasahara H."/>
            <person name="Kiba T."/>
            <person name="Kim M.S."/>
            <person name="Koo N."/>
            <person name="Laohavisit A."/>
            <person name="Lee Y.H."/>
            <person name="Lumba S."/>
            <person name="McCourt P."/>
            <person name="Mortimer J.C."/>
            <person name="Mutuku J.M."/>
            <person name="Nomura T."/>
            <person name="Sasaki-Sekimoto Y."/>
            <person name="Seto Y."/>
            <person name="Wang Y."/>
            <person name="Wakatake T."/>
            <person name="Sakakibara H."/>
            <person name="Demura T."/>
            <person name="Yamaguchi S."/>
            <person name="Yoneyama K."/>
            <person name="Manabe R.I."/>
            <person name="Nelson D.C."/>
            <person name="Schulman A.H."/>
            <person name="Timko M.P."/>
            <person name="dePamphilis C.W."/>
            <person name="Choi D."/>
            <person name="Shirasu K."/>
        </authorList>
    </citation>
    <scope>NUCLEOTIDE SEQUENCE [LARGE SCALE GENOMIC DNA]</scope>
    <source>
        <strain evidence="5">cv. UVA1</strain>
    </source>
</reference>
<dbReference type="CDD" id="cd01837">
    <property type="entry name" value="SGNH_plant_lipase_like"/>
    <property type="match status" value="1"/>
</dbReference>
<comment type="similarity">
    <text evidence="1">Belongs to the 'GDSL' lipolytic enzyme family.</text>
</comment>
<dbReference type="Proteomes" id="UP000325081">
    <property type="component" value="Unassembled WGS sequence"/>
</dbReference>
<dbReference type="InterPro" id="IPR035669">
    <property type="entry name" value="SGNH_plant_lipase-like"/>
</dbReference>
<sequence>MALKNYYIHLLTILSLTTTLLLQPGPALASPNITAVFAFGDSILDPGNNNHIPTVFRSNHPPYGLDFPGRVPTGRFSDGKLPTDLIVDHLGIKDLLPAYLDRALTDLGLLTGASFASAGMGLDDLTAAEAHVLTMNAQLGYFQRAVGRITNAVGQEEAGRIVGNAVFLVGAGTNDMLYNFYLLPVRRSMTVSGYQELLLTNLENAITRLHGMGARRLAVLGLPPVGCLPMQVTVGSFLPSPHMLRRVCVDQQNLDSQAYNTKLQAMLSRLGRILPDSRIAYVDIYSPIMDMINRPAGYGFERTLDACCGVGSIEMGPLCNTLEHTCRDPSKYIFWDAAHPTQAAYTVLSRNFHKNVLPALLS</sequence>
<evidence type="ECO:0000256" key="2">
    <source>
        <dbReference type="ARBA" id="ARBA00022729"/>
    </source>
</evidence>
<evidence type="ECO:0000313" key="4">
    <source>
        <dbReference type="EMBL" id="GER50940.1"/>
    </source>
</evidence>
<dbReference type="PANTHER" id="PTHR45642:SF139">
    <property type="entry name" value="SGNH HYDROLASE-TYPE ESTERASE DOMAIN-CONTAINING PROTEIN"/>
    <property type="match status" value="1"/>
</dbReference>
<keyword evidence="5" id="KW-1185">Reference proteome</keyword>
<dbReference type="InterPro" id="IPR036514">
    <property type="entry name" value="SGNH_hydro_sf"/>
</dbReference>
<dbReference type="EMBL" id="BKCP01009404">
    <property type="protein sequence ID" value="GER50940.1"/>
    <property type="molecule type" value="Genomic_DNA"/>
</dbReference>
<name>A0A5A7QZU0_STRAF</name>
<proteinExistence type="inferred from homology"/>
<dbReference type="InterPro" id="IPR050592">
    <property type="entry name" value="GDSL_lipolytic_enzyme"/>
</dbReference>
<comment type="caution">
    <text evidence="4">The sequence shown here is derived from an EMBL/GenBank/DDBJ whole genome shotgun (WGS) entry which is preliminary data.</text>
</comment>
<gene>
    <name evidence="4" type="ORF">STAS_28274</name>
</gene>
<dbReference type="Gene3D" id="3.40.50.1110">
    <property type="entry name" value="SGNH hydrolase"/>
    <property type="match status" value="1"/>
</dbReference>
<organism evidence="4 5">
    <name type="scientific">Striga asiatica</name>
    <name type="common">Asiatic witchweed</name>
    <name type="synonym">Buchnera asiatica</name>
    <dbReference type="NCBI Taxonomy" id="4170"/>
    <lineage>
        <taxon>Eukaryota</taxon>
        <taxon>Viridiplantae</taxon>
        <taxon>Streptophyta</taxon>
        <taxon>Embryophyta</taxon>
        <taxon>Tracheophyta</taxon>
        <taxon>Spermatophyta</taxon>
        <taxon>Magnoliopsida</taxon>
        <taxon>eudicotyledons</taxon>
        <taxon>Gunneridae</taxon>
        <taxon>Pentapetalae</taxon>
        <taxon>asterids</taxon>
        <taxon>lamiids</taxon>
        <taxon>Lamiales</taxon>
        <taxon>Orobanchaceae</taxon>
        <taxon>Buchnereae</taxon>
        <taxon>Striga</taxon>
    </lineage>
</organism>
<dbReference type="AlphaFoldDB" id="A0A5A7QZU0"/>
<dbReference type="Pfam" id="PF00657">
    <property type="entry name" value="Lipase_GDSL"/>
    <property type="match status" value="1"/>
</dbReference>
<evidence type="ECO:0000313" key="5">
    <source>
        <dbReference type="Proteomes" id="UP000325081"/>
    </source>
</evidence>
<dbReference type="PANTHER" id="PTHR45642">
    <property type="entry name" value="GDSL ESTERASE/LIPASE EXL3"/>
    <property type="match status" value="1"/>
</dbReference>
<dbReference type="OrthoDB" id="1600564at2759"/>
<dbReference type="InterPro" id="IPR001087">
    <property type="entry name" value="GDSL"/>
</dbReference>
<keyword evidence="2 3" id="KW-0732">Signal</keyword>
<feature type="signal peptide" evidence="3">
    <location>
        <begin position="1"/>
        <end position="29"/>
    </location>
</feature>
<protein>
    <submittedName>
        <fullName evidence="4">GDSL esterase/lipase</fullName>
    </submittedName>
</protein>
<feature type="chain" id="PRO_5022966317" evidence="3">
    <location>
        <begin position="30"/>
        <end position="362"/>
    </location>
</feature>
<accession>A0A5A7QZU0</accession>
<dbReference type="GO" id="GO:0016788">
    <property type="term" value="F:hydrolase activity, acting on ester bonds"/>
    <property type="evidence" value="ECO:0007669"/>
    <property type="project" value="InterPro"/>
</dbReference>
<evidence type="ECO:0000256" key="3">
    <source>
        <dbReference type="SAM" id="SignalP"/>
    </source>
</evidence>
<dbReference type="SUPFAM" id="SSF52266">
    <property type="entry name" value="SGNH hydrolase"/>
    <property type="match status" value="1"/>
</dbReference>